<gene>
    <name evidence="4" type="ORF">M947_03870</name>
</gene>
<feature type="domain" description="GGDEF" evidence="3">
    <location>
        <begin position="394"/>
        <end position="527"/>
    </location>
</feature>
<dbReference type="Gene3D" id="6.10.340.10">
    <property type="match status" value="1"/>
</dbReference>
<keyword evidence="1" id="KW-0472">Membrane</keyword>
<dbReference type="InterPro" id="IPR043128">
    <property type="entry name" value="Rev_trsase/Diguanyl_cyclase"/>
</dbReference>
<dbReference type="AlphaFoldDB" id="T0JGI0"/>
<keyword evidence="1" id="KW-0812">Transmembrane</keyword>
<dbReference type="Gene3D" id="3.20.20.450">
    <property type="entry name" value="EAL domain"/>
    <property type="match status" value="1"/>
</dbReference>
<dbReference type="Gene3D" id="3.30.450.20">
    <property type="entry name" value="PAS domain"/>
    <property type="match status" value="1"/>
</dbReference>
<evidence type="ECO:0000313" key="5">
    <source>
        <dbReference type="Proteomes" id="UP000015520"/>
    </source>
</evidence>
<dbReference type="InterPro" id="IPR052155">
    <property type="entry name" value="Biofilm_reg_signaling"/>
</dbReference>
<dbReference type="InterPro" id="IPR000160">
    <property type="entry name" value="GGDEF_dom"/>
</dbReference>
<dbReference type="STRING" id="1172190.M947_03870"/>
<feature type="domain" description="EAL" evidence="2">
    <location>
        <begin position="536"/>
        <end position="791"/>
    </location>
</feature>
<organism evidence="4 5">
    <name type="scientific">Sulfurimonas hongkongensis</name>
    <dbReference type="NCBI Taxonomy" id="1172190"/>
    <lineage>
        <taxon>Bacteria</taxon>
        <taxon>Pseudomonadati</taxon>
        <taxon>Campylobacterota</taxon>
        <taxon>Epsilonproteobacteria</taxon>
        <taxon>Campylobacterales</taxon>
        <taxon>Sulfurimonadaceae</taxon>
        <taxon>Sulfurimonas</taxon>
    </lineage>
</organism>
<comment type="caution">
    <text evidence="4">The sequence shown here is derived from an EMBL/GenBank/DDBJ whole genome shotgun (WGS) entry which is preliminary data.</text>
</comment>
<dbReference type="SUPFAM" id="SSF141868">
    <property type="entry name" value="EAL domain-like"/>
    <property type="match status" value="1"/>
</dbReference>
<dbReference type="SMART" id="SM00267">
    <property type="entry name" value="GGDEF"/>
    <property type="match status" value="1"/>
</dbReference>
<dbReference type="Gene3D" id="3.30.70.270">
    <property type="match status" value="1"/>
</dbReference>
<evidence type="ECO:0000259" key="3">
    <source>
        <dbReference type="PROSITE" id="PS50887"/>
    </source>
</evidence>
<dbReference type="PANTHER" id="PTHR44757">
    <property type="entry name" value="DIGUANYLATE CYCLASE DGCP"/>
    <property type="match status" value="1"/>
</dbReference>
<evidence type="ECO:0000256" key="1">
    <source>
        <dbReference type="SAM" id="Phobius"/>
    </source>
</evidence>
<sequence length="794" mass="90005">MNISFTSLTFKTLGLLFVSSSVFILFILFIAKDSFSEGYIYLVKEEVASIERKLHDEISTNLQNRSFDKLEVIVKPYLKHKKILLIKIDSTLIDKPILVYKKEKSIQKLQDDTHFASTKDIYKQGTLNKLATVTLIYSNDSYQIYMQNFYRYFIGGVFVFGLASVFLGFLLYNSLKKLRLLASSLEKFNPYDADANIVSIDTNDEIGTISKSAGIMVKKLKSYIQSTKELNETIKQKEAHLKEAQRIAKVGSWEYNVVEKELTLSDEVYRILGVKFGTVITWDSFLAYISKKDSKRILDILEEAIKNGSKFNIRYALTLQNQNEIFVQTKGKVRKKQGGHIRITAVTMDITNDIKNKQTIERLAYYDSLTGLANRTLLQDRMQKALQFAKRQKTSLAIMFLDLDHFKLINDTLGHSVGDELLIHIAKILQIHLRESDTLSRLGGDEFIILLPSVNSHEDARIIAQKVQNTLQGKHDIGKHQLYITSSIGMALYPQHGMSADELIRNADTAMYEAKNSGRNSYSIYSKTMGNFVDKQLNLEQDLTQAVKNKEQIEVYYQVKVNAKDEFISGAEALARWIHPTKGVIMPDDFIHIAESTGLMVELGNIVIEKSISKLQELNILGLSGLKIAINLSARQFQDPSLISFVATMIERYEVDPAQVEFEITETLSMVNINNTLRILNELKQTGVSIAIDDFGTGHSSLSYLKKFPINSLKIDRTFVFDIIDDADDKAIVHAIISMAHSLGFTTVAEGVETKEHVDLLKEMGCDELQGYYFSKPIAEKELISFMQNFAPTK</sequence>
<dbReference type="CDD" id="cd01948">
    <property type="entry name" value="EAL"/>
    <property type="match status" value="1"/>
</dbReference>
<dbReference type="Proteomes" id="UP000015520">
    <property type="component" value="Unassembled WGS sequence"/>
</dbReference>
<reference evidence="4 5" key="1">
    <citation type="submission" date="2013-07" db="EMBL/GenBank/DDBJ databases">
        <title>Sulfurimonas hongkongensis AST-10 Genome Sequencing.</title>
        <authorList>
            <person name="Cai L."/>
            <person name="Zhang T."/>
        </authorList>
    </citation>
    <scope>NUCLEOTIDE SEQUENCE [LARGE SCALE GENOMIC DNA]</scope>
    <source>
        <strain evidence="4 5">AST-10</strain>
    </source>
</reference>
<dbReference type="SUPFAM" id="SSF55073">
    <property type="entry name" value="Nucleotide cyclase"/>
    <property type="match status" value="1"/>
</dbReference>
<dbReference type="RefSeq" id="WP_021287046.1">
    <property type="nucleotide sequence ID" value="NZ_AUPZ01000004.1"/>
</dbReference>
<keyword evidence="1" id="KW-1133">Transmembrane helix</keyword>
<dbReference type="InterPro" id="IPR029787">
    <property type="entry name" value="Nucleotide_cyclase"/>
</dbReference>
<dbReference type="SUPFAM" id="SSF55785">
    <property type="entry name" value="PYP-like sensor domain (PAS domain)"/>
    <property type="match status" value="1"/>
</dbReference>
<dbReference type="FunFam" id="3.30.70.270:FF:000001">
    <property type="entry name" value="Diguanylate cyclase domain protein"/>
    <property type="match status" value="1"/>
</dbReference>
<keyword evidence="5" id="KW-1185">Reference proteome</keyword>
<protein>
    <recommendedName>
        <fullName evidence="6">Diguanylate cyclase</fullName>
    </recommendedName>
</protein>
<dbReference type="Pfam" id="PF08447">
    <property type="entry name" value="PAS_3"/>
    <property type="match status" value="1"/>
</dbReference>
<dbReference type="PROSITE" id="PS50883">
    <property type="entry name" value="EAL"/>
    <property type="match status" value="1"/>
</dbReference>
<dbReference type="Pfam" id="PF00563">
    <property type="entry name" value="EAL"/>
    <property type="match status" value="1"/>
</dbReference>
<evidence type="ECO:0008006" key="6">
    <source>
        <dbReference type="Google" id="ProtNLM"/>
    </source>
</evidence>
<accession>T0JGI0</accession>
<evidence type="ECO:0000259" key="2">
    <source>
        <dbReference type="PROSITE" id="PS50883"/>
    </source>
</evidence>
<dbReference type="PROSITE" id="PS50887">
    <property type="entry name" value="GGDEF"/>
    <property type="match status" value="1"/>
</dbReference>
<dbReference type="GO" id="GO:0003824">
    <property type="term" value="F:catalytic activity"/>
    <property type="evidence" value="ECO:0007669"/>
    <property type="project" value="UniProtKB-ARBA"/>
</dbReference>
<dbReference type="PANTHER" id="PTHR44757:SF2">
    <property type="entry name" value="BIOFILM ARCHITECTURE MAINTENANCE PROTEIN MBAA"/>
    <property type="match status" value="1"/>
</dbReference>
<dbReference type="InterPro" id="IPR035919">
    <property type="entry name" value="EAL_sf"/>
</dbReference>
<dbReference type="NCBIfam" id="TIGR00254">
    <property type="entry name" value="GGDEF"/>
    <property type="match status" value="1"/>
</dbReference>
<name>T0JGI0_9BACT</name>
<dbReference type="Pfam" id="PF00990">
    <property type="entry name" value="GGDEF"/>
    <property type="match status" value="1"/>
</dbReference>
<dbReference type="PATRIC" id="fig|1172190.3.peg.751"/>
<dbReference type="eggNOG" id="COG5001">
    <property type="taxonomic scope" value="Bacteria"/>
</dbReference>
<dbReference type="OrthoDB" id="5372181at2"/>
<dbReference type="InterPro" id="IPR013655">
    <property type="entry name" value="PAS_fold_3"/>
</dbReference>
<dbReference type="InterPro" id="IPR001633">
    <property type="entry name" value="EAL_dom"/>
</dbReference>
<dbReference type="SMART" id="SM00052">
    <property type="entry name" value="EAL"/>
    <property type="match status" value="1"/>
</dbReference>
<feature type="transmembrane region" description="Helical" evidence="1">
    <location>
        <begin position="149"/>
        <end position="172"/>
    </location>
</feature>
<dbReference type="CDD" id="cd01949">
    <property type="entry name" value="GGDEF"/>
    <property type="match status" value="1"/>
</dbReference>
<evidence type="ECO:0000313" key="4">
    <source>
        <dbReference type="EMBL" id="EQB40170.1"/>
    </source>
</evidence>
<feature type="transmembrane region" description="Helical" evidence="1">
    <location>
        <begin position="12"/>
        <end position="31"/>
    </location>
</feature>
<dbReference type="EMBL" id="AUPZ01000004">
    <property type="protein sequence ID" value="EQB40170.1"/>
    <property type="molecule type" value="Genomic_DNA"/>
</dbReference>
<proteinExistence type="predicted"/>
<dbReference type="InterPro" id="IPR035965">
    <property type="entry name" value="PAS-like_dom_sf"/>
</dbReference>